<dbReference type="Proteomes" id="UP000284605">
    <property type="component" value="Unassembled WGS sequence"/>
</dbReference>
<protein>
    <submittedName>
        <fullName evidence="1">Metal-dependent hydrolase</fullName>
    </submittedName>
</protein>
<dbReference type="PANTHER" id="PTHR39456:SF1">
    <property type="entry name" value="METAL-DEPENDENT HYDROLASE"/>
    <property type="match status" value="1"/>
</dbReference>
<gene>
    <name evidence="1" type="ORF">D3874_24535</name>
</gene>
<dbReference type="OrthoDB" id="7273156at2"/>
<dbReference type="GO" id="GO:0016787">
    <property type="term" value="F:hydrolase activity"/>
    <property type="evidence" value="ECO:0007669"/>
    <property type="project" value="UniProtKB-KW"/>
</dbReference>
<keyword evidence="2" id="KW-1185">Reference proteome</keyword>
<dbReference type="PIRSF" id="PIRSF007580">
    <property type="entry name" value="UCP07580"/>
    <property type="match status" value="1"/>
</dbReference>
<dbReference type="EMBL" id="QYUK01000011">
    <property type="protein sequence ID" value="RJF89744.1"/>
    <property type="molecule type" value="Genomic_DNA"/>
</dbReference>
<dbReference type="Pfam" id="PF10118">
    <property type="entry name" value="Metal_hydrol"/>
    <property type="match status" value="1"/>
</dbReference>
<evidence type="ECO:0000313" key="1">
    <source>
        <dbReference type="EMBL" id="RJF89744.1"/>
    </source>
</evidence>
<dbReference type="RefSeq" id="WP_119781926.1">
    <property type="nucleotide sequence ID" value="NZ_QYUK01000011.1"/>
</dbReference>
<reference evidence="1 2" key="1">
    <citation type="submission" date="2018-09" db="EMBL/GenBank/DDBJ databases">
        <authorList>
            <person name="Zhu H."/>
        </authorList>
    </citation>
    <scope>NUCLEOTIDE SEQUENCE [LARGE SCALE GENOMIC DNA]</scope>
    <source>
        <strain evidence="1 2">K1W22B-8</strain>
    </source>
</reference>
<comment type="caution">
    <text evidence="1">The sequence shown here is derived from an EMBL/GenBank/DDBJ whole genome shotgun (WGS) entry which is preliminary data.</text>
</comment>
<evidence type="ECO:0000313" key="2">
    <source>
        <dbReference type="Proteomes" id="UP000284605"/>
    </source>
</evidence>
<accession>A0A418WI80</accession>
<proteinExistence type="predicted"/>
<dbReference type="InterPro" id="IPR016516">
    <property type="entry name" value="UCP07580"/>
</dbReference>
<keyword evidence="1" id="KW-0378">Hydrolase</keyword>
<name>A0A418WI80_9PROT</name>
<sequence>MGMAEIKPRNIKFALTGEDKRNWFAGNPVATAIMDGASILFPVGETFFIESVVYYKDRIADPKLQAEVLAFQQQEGIHSREHRRYNKAIEAFGGDVPALEQRLKDEIKKLEAAGTSPEYKLALTCAFEHFTAMLADDLLAHPDFMAGAEPEFSKLWHWHAIEEAEHKAVAYDVWNLVGPKGLKGYLMRARAMWKATRVFMGQSTYNAAGLLKARGEGGYGRNMWKMLHFILVRPGVLRRSFPAYLSYFKPGFHPWQHDNQHLIDKFKSAYEA</sequence>
<organism evidence="1 2">
    <name type="scientific">Oleomonas cavernae</name>
    <dbReference type="NCBI Taxonomy" id="2320859"/>
    <lineage>
        <taxon>Bacteria</taxon>
        <taxon>Pseudomonadati</taxon>
        <taxon>Pseudomonadota</taxon>
        <taxon>Alphaproteobacteria</taxon>
        <taxon>Acetobacterales</taxon>
        <taxon>Acetobacteraceae</taxon>
        <taxon>Oleomonas</taxon>
    </lineage>
</organism>
<dbReference type="AlphaFoldDB" id="A0A418WI80"/>
<dbReference type="PANTHER" id="PTHR39456">
    <property type="entry name" value="METAL-DEPENDENT HYDROLASE"/>
    <property type="match status" value="1"/>
</dbReference>